<dbReference type="Proteomes" id="UP001432322">
    <property type="component" value="Unassembled WGS sequence"/>
</dbReference>
<evidence type="ECO:0000256" key="1">
    <source>
        <dbReference type="SAM" id="SignalP"/>
    </source>
</evidence>
<proteinExistence type="predicted"/>
<accession>A0AAV5VED4</accession>
<feature type="non-terminal residue" evidence="2">
    <location>
        <position position="1"/>
    </location>
</feature>
<name>A0AAV5VED4_9BILA</name>
<organism evidence="2 3">
    <name type="scientific">Pristionchus fissidentatus</name>
    <dbReference type="NCBI Taxonomy" id="1538716"/>
    <lineage>
        <taxon>Eukaryota</taxon>
        <taxon>Metazoa</taxon>
        <taxon>Ecdysozoa</taxon>
        <taxon>Nematoda</taxon>
        <taxon>Chromadorea</taxon>
        <taxon>Rhabditida</taxon>
        <taxon>Rhabditina</taxon>
        <taxon>Diplogasteromorpha</taxon>
        <taxon>Diplogasteroidea</taxon>
        <taxon>Neodiplogasteridae</taxon>
        <taxon>Pristionchus</taxon>
    </lineage>
</organism>
<dbReference type="EMBL" id="BTSY01000003">
    <property type="protein sequence ID" value="GMT18067.1"/>
    <property type="molecule type" value="Genomic_DNA"/>
</dbReference>
<dbReference type="PANTHER" id="PTHR34401:SF6">
    <property type="entry name" value="DUF19 DOMAIN-CONTAINING PROTEIN"/>
    <property type="match status" value="1"/>
</dbReference>
<evidence type="ECO:0000313" key="3">
    <source>
        <dbReference type="Proteomes" id="UP001432322"/>
    </source>
</evidence>
<reference evidence="2" key="1">
    <citation type="submission" date="2023-10" db="EMBL/GenBank/DDBJ databases">
        <title>Genome assembly of Pristionchus species.</title>
        <authorList>
            <person name="Yoshida K."/>
            <person name="Sommer R.J."/>
        </authorList>
    </citation>
    <scope>NUCLEOTIDE SEQUENCE</scope>
    <source>
        <strain evidence="2">RS5133</strain>
    </source>
</reference>
<keyword evidence="1" id="KW-0732">Signal</keyword>
<feature type="signal peptide" evidence="1">
    <location>
        <begin position="1"/>
        <end position="23"/>
    </location>
</feature>
<dbReference type="PANTHER" id="PTHR34401">
    <property type="entry name" value="PROTEIN CBG12388-RELATED"/>
    <property type="match status" value="1"/>
</dbReference>
<protein>
    <recommendedName>
        <fullName evidence="4">Chondroitin proteoglycan 4 domain-containing protein</fullName>
    </recommendedName>
</protein>
<gene>
    <name evidence="2" type="ORF">PFISCL1PPCAC_9364</name>
</gene>
<comment type="caution">
    <text evidence="2">The sequence shown here is derived from an EMBL/GenBank/DDBJ whole genome shotgun (WGS) entry which is preliminary data.</text>
</comment>
<keyword evidence="3" id="KW-1185">Reference proteome</keyword>
<sequence length="321" mass="35468">PFSTMGCGAWVLALLSLLALSDARFLKMHPILTTTTAEPDEFVVVDEEPATVPGTVVPVPTTRETSIDQLVAFTDSNNSTHDMVVDILRTGDNETMSLDEFDVSDNVTTVSALTAPRTTTSVPKGMIRMCQCTEVLACQLEARNDTSNCFETCDQQLEFLGNETASYADCFEQNQDGVNHAEACLESALGEFCSTSLTPQYTEARPHEESVKTKFIASKEPKKSRPLLHRTHHLLAGFQEYYHCTKQCVHKRMLGCFRKKSCSVRLPPVSTFGDAMNKCAKNNVKVSRSLRSTCQCLLHKKGLKQLTGSCAVINPFRVRTV</sequence>
<evidence type="ECO:0008006" key="4">
    <source>
        <dbReference type="Google" id="ProtNLM"/>
    </source>
</evidence>
<evidence type="ECO:0000313" key="2">
    <source>
        <dbReference type="EMBL" id="GMT18067.1"/>
    </source>
</evidence>
<dbReference type="AlphaFoldDB" id="A0AAV5VED4"/>
<feature type="chain" id="PRO_5043506986" description="Chondroitin proteoglycan 4 domain-containing protein" evidence="1">
    <location>
        <begin position="24"/>
        <end position="321"/>
    </location>
</feature>